<evidence type="ECO:0000256" key="5">
    <source>
        <dbReference type="ARBA" id="ARBA00022989"/>
    </source>
</evidence>
<accession>A0A858R7G0</accession>
<comment type="subcellular location">
    <subcellularLocation>
        <location evidence="1">Cell membrane</location>
        <topology evidence="1">Multi-pass membrane protein</topology>
    </subcellularLocation>
    <subcellularLocation>
        <location evidence="7">Membrane</location>
        <topology evidence="7">Multi-pass membrane protein</topology>
    </subcellularLocation>
</comment>
<reference evidence="10" key="1">
    <citation type="submission" date="2020-04" db="EMBL/GenBank/DDBJ databases">
        <title>A desert anoxygenic phototrophic bacterium fixes CO2 using RubisCO under aerobic conditions.</title>
        <authorList>
            <person name="Tang K."/>
        </authorList>
    </citation>
    <scope>NUCLEOTIDE SEQUENCE [LARGE SCALE GENOMIC DNA]</scope>
    <source>
        <strain evidence="10">MIMtkB3</strain>
    </source>
</reference>
<proteinExistence type="inferred from homology"/>
<dbReference type="PRINTS" id="PR01437">
    <property type="entry name" value="NUOXDRDTASE4"/>
</dbReference>
<keyword evidence="3" id="KW-1003">Cell membrane</keyword>
<evidence type="ECO:0000259" key="9">
    <source>
        <dbReference type="Pfam" id="PF00361"/>
    </source>
</evidence>
<evidence type="ECO:0000256" key="8">
    <source>
        <dbReference type="SAM" id="Phobius"/>
    </source>
</evidence>
<sequence>MSWLVAAPILVPLSTAALCALAWRSIPAQRGISLAGAVALLLCAIGLLAQVAGGVQVMQMGGWKAPFGITLVADTLTAIMVLVTAIMAVAVAAYSLGDIDPVRERNGFHPVFHALLVGVGGAFVTGDLFNMYVWFEAMLISSFVLLALGGTKEQLDGAIKYAALNLIATAALLLAVVLLYGLTGTLNMAELARLVPQVQNQGTVTTVAVLFIIAFGMKAAVFPLFFWLPASYHTPAVAVQAIFAGLLTKVGVYALLRTFTLIFVGDTGWTHGGILLWIAGFTLVAGALGSLATKDLRKALSWQVVAHIGYMVMGLALYTPLAIAGVVFYLVHDIVVKTNLFLGAGVARRLSGSSRYEGMGGLFRSAPILALVMFVPLGSLAGFPPLSGFWSKLVLVQAGLAAQSWWIVAAALVTALLTMMLAGRIWAEVVWKAHPAGDLAGLGGFSPGRRVALVAPLVALSLVTVTIGVWPEPVMDLAGRAALGLLDPAPYIEAVLGAPAPQPTMVGELPVTPAAPGQGGAP</sequence>
<evidence type="ECO:0000256" key="2">
    <source>
        <dbReference type="ARBA" id="ARBA00005346"/>
    </source>
</evidence>
<keyword evidence="11" id="KW-1185">Reference proteome</keyword>
<evidence type="ECO:0000313" key="10">
    <source>
        <dbReference type="EMBL" id="QJE73338.1"/>
    </source>
</evidence>
<evidence type="ECO:0000256" key="6">
    <source>
        <dbReference type="ARBA" id="ARBA00023136"/>
    </source>
</evidence>
<feature type="transmembrane region" description="Helical" evidence="8">
    <location>
        <begin position="75"/>
        <end position="96"/>
    </location>
</feature>
<dbReference type="PANTHER" id="PTHR42703:SF1">
    <property type="entry name" value="NA(+)_H(+) ANTIPORTER SUBUNIT D1"/>
    <property type="match status" value="1"/>
</dbReference>
<evidence type="ECO:0000313" key="11">
    <source>
        <dbReference type="Proteomes" id="UP000501891"/>
    </source>
</evidence>
<dbReference type="Pfam" id="PF00361">
    <property type="entry name" value="Proton_antipo_M"/>
    <property type="match status" value="1"/>
</dbReference>
<comment type="similarity">
    <text evidence="2">Belongs to the CPA3 antiporters (TC 2.A.63) subunit D family.</text>
</comment>
<dbReference type="GO" id="GO:0042773">
    <property type="term" value="P:ATP synthesis coupled electron transport"/>
    <property type="evidence" value="ECO:0007669"/>
    <property type="project" value="InterPro"/>
</dbReference>
<feature type="transmembrane region" description="Helical" evidence="8">
    <location>
        <begin position="451"/>
        <end position="470"/>
    </location>
</feature>
<organism evidence="10 11">
    <name type="scientific">Aerophototrophica crusticola</name>
    <dbReference type="NCBI Taxonomy" id="1709002"/>
    <lineage>
        <taxon>Bacteria</taxon>
        <taxon>Pseudomonadati</taxon>
        <taxon>Pseudomonadota</taxon>
        <taxon>Alphaproteobacteria</taxon>
        <taxon>Rhodospirillales</taxon>
        <taxon>Rhodospirillaceae</taxon>
        <taxon>Aerophototrophica</taxon>
    </lineage>
</organism>
<feature type="transmembrane region" description="Helical" evidence="8">
    <location>
        <begin position="304"/>
        <end position="328"/>
    </location>
</feature>
<dbReference type="InterPro" id="IPR001750">
    <property type="entry name" value="ND/Mrp_TM"/>
</dbReference>
<keyword evidence="5 8" id="KW-1133">Transmembrane helix</keyword>
<dbReference type="PANTHER" id="PTHR42703">
    <property type="entry name" value="NADH DEHYDROGENASE"/>
    <property type="match status" value="1"/>
</dbReference>
<name>A0A858R7G0_9PROT</name>
<protein>
    <submittedName>
        <fullName evidence="10">Na+/H+ antiporter subunit D</fullName>
    </submittedName>
</protein>
<dbReference type="EMBL" id="CP051775">
    <property type="protein sequence ID" value="QJE73338.1"/>
    <property type="molecule type" value="Genomic_DNA"/>
</dbReference>
<dbReference type="InterPro" id="IPR050586">
    <property type="entry name" value="CPA3_Na-H_Antiporter_D"/>
</dbReference>
<feature type="transmembrane region" description="Helical" evidence="8">
    <location>
        <begin position="35"/>
        <end position="55"/>
    </location>
</feature>
<gene>
    <name evidence="10" type="ORF">HHL28_09740</name>
</gene>
<feature type="transmembrane region" description="Helical" evidence="8">
    <location>
        <begin position="235"/>
        <end position="256"/>
    </location>
</feature>
<dbReference type="KEGG" id="acru:HHL28_09740"/>
<keyword evidence="6 8" id="KW-0472">Membrane</keyword>
<feature type="transmembrane region" description="Helical" evidence="8">
    <location>
        <begin position="131"/>
        <end position="149"/>
    </location>
</feature>
<keyword evidence="4 7" id="KW-0812">Transmembrane</keyword>
<dbReference type="AlphaFoldDB" id="A0A858R7G0"/>
<feature type="transmembrane region" description="Helical" evidence="8">
    <location>
        <begin position="362"/>
        <end position="383"/>
    </location>
</feature>
<evidence type="ECO:0000256" key="3">
    <source>
        <dbReference type="ARBA" id="ARBA00022475"/>
    </source>
</evidence>
<dbReference type="Proteomes" id="UP000501891">
    <property type="component" value="Chromosome"/>
</dbReference>
<dbReference type="GO" id="GO:0005886">
    <property type="term" value="C:plasma membrane"/>
    <property type="evidence" value="ECO:0007669"/>
    <property type="project" value="UniProtKB-SubCell"/>
</dbReference>
<feature type="transmembrane region" description="Helical" evidence="8">
    <location>
        <begin position="403"/>
        <end position="422"/>
    </location>
</feature>
<feature type="transmembrane region" description="Helical" evidence="8">
    <location>
        <begin position="6"/>
        <end position="23"/>
    </location>
</feature>
<feature type="transmembrane region" description="Helical" evidence="8">
    <location>
        <begin position="202"/>
        <end position="228"/>
    </location>
</feature>
<dbReference type="InterPro" id="IPR003918">
    <property type="entry name" value="NADH_UbQ_OxRdtase"/>
</dbReference>
<feature type="transmembrane region" description="Helical" evidence="8">
    <location>
        <begin position="268"/>
        <end position="292"/>
    </location>
</feature>
<evidence type="ECO:0000256" key="7">
    <source>
        <dbReference type="RuleBase" id="RU000320"/>
    </source>
</evidence>
<dbReference type="GO" id="GO:0008137">
    <property type="term" value="F:NADH dehydrogenase (ubiquinone) activity"/>
    <property type="evidence" value="ECO:0007669"/>
    <property type="project" value="InterPro"/>
</dbReference>
<evidence type="ECO:0000256" key="1">
    <source>
        <dbReference type="ARBA" id="ARBA00004651"/>
    </source>
</evidence>
<feature type="domain" description="NADH:quinone oxidoreductase/Mrp antiporter transmembrane" evidence="9">
    <location>
        <begin position="126"/>
        <end position="418"/>
    </location>
</feature>
<feature type="transmembrane region" description="Helical" evidence="8">
    <location>
        <begin position="161"/>
        <end position="182"/>
    </location>
</feature>
<evidence type="ECO:0000256" key="4">
    <source>
        <dbReference type="ARBA" id="ARBA00022692"/>
    </source>
</evidence>